<sequence>MDYRKNYRERKNVMGGPVGGGGAPVGGGGASSGNIRNFCGDCGTRNGRFVGVVELGSWCPYRCSSGLPLLLSGEVSLSSRFRTDFLVLRTNGFPVGVIEVKKPGKQVLIILT</sequence>
<gene>
    <name evidence="1" type="ORF">NAES01612_LOCUS9139</name>
</gene>
<proteinExistence type="predicted"/>
<name>A0A7S4KNV8_9EUKA</name>
<dbReference type="AlphaFoldDB" id="A0A7S4KNV8"/>
<reference evidence="1" key="1">
    <citation type="submission" date="2021-01" db="EMBL/GenBank/DDBJ databases">
        <authorList>
            <person name="Corre E."/>
            <person name="Pelletier E."/>
            <person name="Niang G."/>
            <person name="Scheremetjew M."/>
            <person name="Finn R."/>
            <person name="Kale V."/>
            <person name="Holt S."/>
            <person name="Cochrane G."/>
            <person name="Meng A."/>
            <person name="Brown T."/>
            <person name="Cohen L."/>
        </authorList>
    </citation>
    <scope>NUCLEOTIDE SEQUENCE</scope>
    <source>
        <strain evidence="1">SoJaBio B1-5/56/2</strain>
    </source>
</reference>
<protein>
    <submittedName>
        <fullName evidence="1">Uncharacterized protein</fullName>
    </submittedName>
</protein>
<evidence type="ECO:0000313" key="1">
    <source>
        <dbReference type="EMBL" id="CAE2300781.1"/>
    </source>
</evidence>
<accession>A0A7S4KNV8</accession>
<dbReference type="EMBL" id="HBKR01013822">
    <property type="protein sequence ID" value="CAE2300781.1"/>
    <property type="molecule type" value="Transcribed_RNA"/>
</dbReference>
<organism evidence="1">
    <name type="scientific">Paramoeba aestuarina</name>
    <dbReference type="NCBI Taxonomy" id="180227"/>
    <lineage>
        <taxon>Eukaryota</taxon>
        <taxon>Amoebozoa</taxon>
        <taxon>Discosea</taxon>
        <taxon>Flabellinia</taxon>
        <taxon>Dactylopodida</taxon>
        <taxon>Paramoebidae</taxon>
        <taxon>Paramoeba</taxon>
    </lineage>
</organism>